<reference evidence="2" key="1">
    <citation type="journal article" date="2015" name="Nature">
        <title>Complex archaea that bridge the gap between prokaryotes and eukaryotes.</title>
        <authorList>
            <person name="Spang A."/>
            <person name="Saw J.H."/>
            <person name="Jorgensen S.L."/>
            <person name="Zaremba-Niedzwiedzka K."/>
            <person name="Martijn J."/>
            <person name="Lind A.E."/>
            <person name="van Eijk R."/>
            <person name="Schleper C."/>
            <person name="Guy L."/>
            <person name="Ettema T.J."/>
        </authorList>
    </citation>
    <scope>NUCLEOTIDE SEQUENCE</scope>
</reference>
<evidence type="ECO:0000256" key="1">
    <source>
        <dbReference type="SAM" id="MobiDB-lite"/>
    </source>
</evidence>
<gene>
    <name evidence="2" type="ORF">LCGC14_2136340</name>
</gene>
<accession>A0A0F9DZY7</accession>
<dbReference type="InterPro" id="IPR011681">
    <property type="entry name" value="GcrA"/>
</dbReference>
<sequence>MNVTWTEARVARLTELWNQGVAARLIAVDIGLTKNAIVGKAHRLELPGRGSPIDYSGRSPEKKALRQAACEPPKRLEHHSGG</sequence>
<comment type="caution">
    <text evidence="2">The sequence shown here is derived from an EMBL/GenBank/DDBJ whole genome shotgun (WGS) entry which is preliminary data.</text>
</comment>
<evidence type="ECO:0000313" key="2">
    <source>
        <dbReference type="EMBL" id="KKL67299.1"/>
    </source>
</evidence>
<feature type="region of interest" description="Disordered" evidence="1">
    <location>
        <begin position="48"/>
        <end position="82"/>
    </location>
</feature>
<protein>
    <recommendedName>
        <fullName evidence="3">GcrA cell cycle regulator</fullName>
    </recommendedName>
</protein>
<evidence type="ECO:0008006" key="3">
    <source>
        <dbReference type="Google" id="ProtNLM"/>
    </source>
</evidence>
<proteinExistence type="predicted"/>
<name>A0A0F9DZY7_9ZZZZ</name>
<dbReference type="AlphaFoldDB" id="A0A0F9DZY7"/>
<feature type="compositionally biased region" description="Basic and acidic residues" evidence="1">
    <location>
        <begin position="72"/>
        <end position="82"/>
    </location>
</feature>
<organism evidence="2">
    <name type="scientific">marine sediment metagenome</name>
    <dbReference type="NCBI Taxonomy" id="412755"/>
    <lineage>
        <taxon>unclassified sequences</taxon>
        <taxon>metagenomes</taxon>
        <taxon>ecological metagenomes</taxon>
    </lineage>
</organism>
<dbReference type="EMBL" id="LAZR01026906">
    <property type="protein sequence ID" value="KKL67299.1"/>
    <property type="molecule type" value="Genomic_DNA"/>
</dbReference>
<dbReference type="Pfam" id="PF07750">
    <property type="entry name" value="GcrA"/>
    <property type="match status" value="1"/>
</dbReference>
<feature type="non-terminal residue" evidence="2">
    <location>
        <position position="82"/>
    </location>
</feature>